<accession>A0A6S6TJZ9</accession>
<evidence type="ECO:0000259" key="2">
    <source>
        <dbReference type="Pfam" id="PF16403"/>
    </source>
</evidence>
<name>A0A6S6TJZ9_9BACT</name>
<dbReference type="InterPro" id="IPR008969">
    <property type="entry name" value="CarboxyPept-like_regulatory"/>
</dbReference>
<gene>
    <name evidence="3" type="ORF">HELGO_WM9180</name>
</gene>
<dbReference type="InterPro" id="IPR032179">
    <property type="entry name" value="Cry22Aa_Ig-like"/>
</dbReference>
<protein>
    <recommendedName>
        <fullName evidence="2">Pesticidal crystal protein Cry22Aa Ig-like domain-containing protein</fullName>
    </recommendedName>
</protein>
<feature type="signal peptide" evidence="1">
    <location>
        <begin position="1"/>
        <end position="23"/>
    </location>
</feature>
<organism evidence="3">
    <name type="scientific">uncultured Sulfurovum sp</name>
    <dbReference type="NCBI Taxonomy" id="269237"/>
    <lineage>
        <taxon>Bacteria</taxon>
        <taxon>Pseudomonadati</taxon>
        <taxon>Campylobacterota</taxon>
        <taxon>Epsilonproteobacteria</taxon>
        <taxon>Campylobacterales</taxon>
        <taxon>Sulfurovaceae</taxon>
        <taxon>Sulfurovum</taxon>
        <taxon>environmental samples</taxon>
    </lineage>
</organism>
<sequence>MKRFILNGLLVMFVTLMTIGCGGDSDDAVDTTKPVITILGDNPVTVNQGATYTDAGATATDNIDGTVNVISDVTAVNTAVVGDYTVRYTATDAANNTQTATRTVKVVSISRKVTGQVLNYSTGVGVAGLSVSAGTQTVTTGADGSYTLPLDNNLSNGIVVKVKGNNYSSTSKIVSVGTQGGASAVLNIDILPVTFSDNFDPTTDFTAQVPNSPANVAISANSLVLENGDVPTGEITANLTPIDSALSLSLMPGDMIVSGGDPIASFGAVTIEFTDASGNALNLDAGESATIRIPVVTRGAVPTATIPLFYYDEVAGFWVEEGTATLSADGTYYEGTVTHFTTWNADYLYDFVTISGCVQDMNLTTMIGNARVDLTGKNYIGSTTARTDSNGNFQITAMQNATSLITAIANGKVSNTISVETGVSNITLGECLQVGTAPLTARLTWGENPEDLDTHIIGPNSYHIWYGHLGTFAVNFASLDVDDTDSYGPEVFTALSFPEAGTYHYAIYHYSGSSTISASPARVEVMLNGQRTVFTPPEGQQVNQEWWNVFDIVVAEGGAISIVPINTWAINAPTSKASSSKAINKMFMPSKN</sequence>
<dbReference type="EMBL" id="CACVAX010000058">
    <property type="protein sequence ID" value="CAA6821182.1"/>
    <property type="molecule type" value="Genomic_DNA"/>
</dbReference>
<dbReference type="SUPFAM" id="SSF49464">
    <property type="entry name" value="Carboxypeptidase regulatory domain-like"/>
    <property type="match status" value="1"/>
</dbReference>
<proteinExistence type="predicted"/>
<dbReference type="PROSITE" id="PS51257">
    <property type="entry name" value="PROKAR_LIPOPROTEIN"/>
    <property type="match status" value="1"/>
</dbReference>
<feature type="chain" id="PRO_5028117250" description="Pesticidal crystal protein Cry22Aa Ig-like domain-containing protein" evidence="1">
    <location>
        <begin position="24"/>
        <end position="592"/>
    </location>
</feature>
<reference evidence="3" key="1">
    <citation type="submission" date="2020-01" db="EMBL/GenBank/DDBJ databases">
        <authorList>
            <person name="Meier V. D."/>
            <person name="Meier V D."/>
        </authorList>
    </citation>
    <scope>NUCLEOTIDE SEQUENCE</scope>
    <source>
        <strain evidence="3">HLG_WM_MAG_04</strain>
    </source>
</reference>
<dbReference type="AlphaFoldDB" id="A0A6S6TJZ9"/>
<evidence type="ECO:0000313" key="3">
    <source>
        <dbReference type="EMBL" id="CAA6821182.1"/>
    </source>
</evidence>
<dbReference type="InterPro" id="IPR013783">
    <property type="entry name" value="Ig-like_fold"/>
</dbReference>
<evidence type="ECO:0000256" key="1">
    <source>
        <dbReference type="SAM" id="SignalP"/>
    </source>
</evidence>
<dbReference type="Gene3D" id="2.60.40.10">
    <property type="entry name" value="Immunoglobulins"/>
    <property type="match status" value="1"/>
</dbReference>
<keyword evidence="1" id="KW-0732">Signal</keyword>
<dbReference type="Pfam" id="PF16403">
    <property type="entry name" value="Bact_surface_Ig-like"/>
    <property type="match status" value="1"/>
</dbReference>
<feature type="domain" description="Pesticidal crystal protein Cry22Aa Ig-like" evidence="2">
    <location>
        <begin position="36"/>
        <end position="106"/>
    </location>
</feature>